<feature type="domain" description="Retrotransposon gag" evidence="1">
    <location>
        <begin position="1"/>
        <end position="59"/>
    </location>
</feature>
<dbReference type="Pfam" id="PF03732">
    <property type="entry name" value="Retrotrans_gag"/>
    <property type="match status" value="1"/>
</dbReference>
<dbReference type="AlphaFoldDB" id="A0A371G8T2"/>
<gene>
    <name evidence="2" type="ORF">CR513_31621</name>
</gene>
<evidence type="ECO:0000313" key="3">
    <source>
        <dbReference type="Proteomes" id="UP000257109"/>
    </source>
</evidence>
<organism evidence="2 3">
    <name type="scientific">Mucuna pruriens</name>
    <name type="common">Velvet bean</name>
    <name type="synonym">Dolichos pruriens</name>
    <dbReference type="NCBI Taxonomy" id="157652"/>
    <lineage>
        <taxon>Eukaryota</taxon>
        <taxon>Viridiplantae</taxon>
        <taxon>Streptophyta</taxon>
        <taxon>Embryophyta</taxon>
        <taxon>Tracheophyta</taxon>
        <taxon>Spermatophyta</taxon>
        <taxon>Magnoliopsida</taxon>
        <taxon>eudicotyledons</taxon>
        <taxon>Gunneridae</taxon>
        <taxon>Pentapetalae</taxon>
        <taxon>rosids</taxon>
        <taxon>fabids</taxon>
        <taxon>Fabales</taxon>
        <taxon>Fabaceae</taxon>
        <taxon>Papilionoideae</taxon>
        <taxon>50 kb inversion clade</taxon>
        <taxon>NPAAA clade</taxon>
        <taxon>indigoferoid/millettioid clade</taxon>
        <taxon>Phaseoleae</taxon>
        <taxon>Mucuna</taxon>
    </lineage>
</organism>
<dbReference type="EMBL" id="QJKJ01006365">
    <property type="protein sequence ID" value="RDX86968.1"/>
    <property type="molecule type" value="Genomic_DNA"/>
</dbReference>
<keyword evidence="3" id="KW-1185">Reference proteome</keyword>
<name>A0A371G8T2_MUCPR</name>
<proteinExistence type="predicted"/>
<feature type="non-terminal residue" evidence="2">
    <location>
        <position position="1"/>
    </location>
</feature>
<dbReference type="PANTHER" id="PTHR33223">
    <property type="entry name" value="CCHC-TYPE DOMAIN-CONTAINING PROTEIN"/>
    <property type="match status" value="1"/>
</dbReference>
<dbReference type="OrthoDB" id="1305902at2759"/>
<evidence type="ECO:0000259" key="1">
    <source>
        <dbReference type="Pfam" id="PF03732"/>
    </source>
</evidence>
<dbReference type="InterPro" id="IPR005162">
    <property type="entry name" value="Retrotrans_gag_dom"/>
</dbReference>
<dbReference type="Proteomes" id="UP000257109">
    <property type="component" value="Unassembled WGS sequence"/>
</dbReference>
<accession>A0A371G8T2</accession>
<dbReference type="PANTHER" id="PTHR33223:SF3">
    <property type="match status" value="1"/>
</dbReference>
<sequence>MKRMFLEKFFLTSRTTAIRKEICGICQHSRETLYKYWERINKLCTTCPHHHFSEQLLLQVVDDGPEHVVAASRGALLDKTPMATRHLISNMASNT</sequence>
<reference evidence="2" key="1">
    <citation type="submission" date="2018-05" db="EMBL/GenBank/DDBJ databases">
        <title>Draft genome of Mucuna pruriens seed.</title>
        <authorList>
            <person name="Nnadi N.E."/>
            <person name="Vos R."/>
            <person name="Hasami M.H."/>
            <person name="Devisetty U.K."/>
            <person name="Aguiy J.C."/>
        </authorList>
    </citation>
    <scope>NUCLEOTIDE SEQUENCE [LARGE SCALE GENOMIC DNA]</scope>
    <source>
        <strain evidence="2">JCA_2017</strain>
    </source>
</reference>
<comment type="caution">
    <text evidence="2">The sequence shown here is derived from an EMBL/GenBank/DDBJ whole genome shotgun (WGS) entry which is preliminary data.</text>
</comment>
<protein>
    <recommendedName>
        <fullName evidence="1">Retrotransposon gag domain-containing protein</fullName>
    </recommendedName>
</protein>
<evidence type="ECO:0000313" key="2">
    <source>
        <dbReference type="EMBL" id="RDX86968.1"/>
    </source>
</evidence>